<dbReference type="AlphaFoldDB" id="A0AAV4BEA2"/>
<protein>
    <submittedName>
        <fullName evidence="2">Uncharacterized protein</fullName>
    </submittedName>
</protein>
<gene>
    <name evidence="2" type="ORF">PoB_004395000</name>
</gene>
<sequence>MVDDGWMVDGEDKWMVNGDGGWMVMIDGDGGWMDDGGWRPDCVRKQTNLPTTSSVSTVSVDVPGVGSPLPPSPKLPPTVSKSSSLINPPSLLVPKMNSVTSAPPDHHRLTQSHITQTHPTKKSKHNRRWIKRSAYNHRQLSHQTTNAVINLSSYPLTAPQTSVLTRNLNFCPTQQLSNHKQLSSAQFCRRFHPAEYIFQRSRGQHYTCI</sequence>
<organism evidence="2 3">
    <name type="scientific">Plakobranchus ocellatus</name>
    <dbReference type="NCBI Taxonomy" id="259542"/>
    <lineage>
        <taxon>Eukaryota</taxon>
        <taxon>Metazoa</taxon>
        <taxon>Spiralia</taxon>
        <taxon>Lophotrochozoa</taxon>
        <taxon>Mollusca</taxon>
        <taxon>Gastropoda</taxon>
        <taxon>Heterobranchia</taxon>
        <taxon>Euthyneura</taxon>
        <taxon>Panpulmonata</taxon>
        <taxon>Sacoglossa</taxon>
        <taxon>Placobranchoidea</taxon>
        <taxon>Plakobranchidae</taxon>
        <taxon>Plakobranchus</taxon>
    </lineage>
</organism>
<name>A0AAV4BEA2_9GAST</name>
<accession>A0AAV4BEA2</accession>
<evidence type="ECO:0000313" key="3">
    <source>
        <dbReference type="Proteomes" id="UP000735302"/>
    </source>
</evidence>
<feature type="region of interest" description="Disordered" evidence="1">
    <location>
        <begin position="44"/>
        <end position="83"/>
    </location>
</feature>
<evidence type="ECO:0000256" key="1">
    <source>
        <dbReference type="SAM" id="MobiDB-lite"/>
    </source>
</evidence>
<dbReference type="EMBL" id="BLXT01004823">
    <property type="protein sequence ID" value="GFO17445.1"/>
    <property type="molecule type" value="Genomic_DNA"/>
</dbReference>
<proteinExistence type="predicted"/>
<keyword evidence="3" id="KW-1185">Reference proteome</keyword>
<reference evidence="2 3" key="1">
    <citation type="journal article" date="2021" name="Elife">
        <title>Chloroplast acquisition without the gene transfer in kleptoplastic sea slugs, Plakobranchus ocellatus.</title>
        <authorList>
            <person name="Maeda T."/>
            <person name="Takahashi S."/>
            <person name="Yoshida T."/>
            <person name="Shimamura S."/>
            <person name="Takaki Y."/>
            <person name="Nagai Y."/>
            <person name="Toyoda A."/>
            <person name="Suzuki Y."/>
            <person name="Arimoto A."/>
            <person name="Ishii H."/>
            <person name="Satoh N."/>
            <person name="Nishiyama T."/>
            <person name="Hasebe M."/>
            <person name="Maruyama T."/>
            <person name="Minagawa J."/>
            <person name="Obokata J."/>
            <person name="Shigenobu S."/>
        </authorList>
    </citation>
    <scope>NUCLEOTIDE SEQUENCE [LARGE SCALE GENOMIC DNA]</scope>
</reference>
<feature type="compositionally biased region" description="Low complexity" evidence="1">
    <location>
        <begin position="49"/>
        <end position="67"/>
    </location>
</feature>
<evidence type="ECO:0000313" key="2">
    <source>
        <dbReference type="EMBL" id="GFO17445.1"/>
    </source>
</evidence>
<dbReference type="Proteomes" id="UP000735302">
    <property type="component" value="Unassembled WGS sequence"/>
</dbReference>
<comment type="caution">
    <text evidence="2">The sequence shown here is derived from an EMBL/GenBank/DDBJ whole genome shotgun (WGS) entry which is preliminary data.</text>
</comment>